<name>A0A195B128_9HYME</name>
<proteinExistence type="predicted"/>
<dbReference type="AlphaFoldDB" id="A0A195B128"/>
<keyword evidence="3" id="KW-1185">Reference proteome</keyword>
<feature type="compositionally biased region" description="Basic and acidic residues" evidence="1">
    <location>
        <begin position="10"/>
        <end position="20"/>
    </location>
</feature>
<protein>
    <submittedName>
        <fullName evidence="2">Uncharacterized protein</fullName>
    </submittedName>
</protein>
<evidence type="ECO:0000313" key="2">
    <source>
        <dbReference type="EMBL" id="KYM77997.1"/>
    </source>
</evidence>
<feature type="region of interest" description="Disordered" evidence="1">
    <location>
        <begin position="1"/>
        <end position="47"/>
    </location>
</feature>
<dbReference type="EMBL" id="KQ976690">
    <property type="protein sequence ID" value="KYM77997.1"/>
    <property type="molecule type" value="Genomic_DNA"/>
</dbReference>
<reference evidence="2 3" key="1">
    <citation type="submission" date="2015-09" db="EMBL/GenBank/DDBJ databases">
        <title>Atta colombica WGS genome.</title>
        <authorList>
            <person name="Nygaard S."/>
            <person name="Hu H."/>
            <person name="Boomsma J."/>
            <person name="Zhang G."/>
        </authorList>
    </citation>
    <scope>NUCLEOTIDE SEQUENCE [LARGE SCALE GENOMIC DNA]</scope>
    <source>
        <strain evidence="2">Treedump-2</strain>
        <tissue evidence="2">Whole body</tissue>
    </source>
</reference>
<evidence type="ECO:0000313" key="3">
    <source>
        <dbReference type="Proteomes" id="UP000078540"/>
    </source>
</evidence>
<accession>A0A195B128</accession>
<dbReference type="Proteomes" id="UP000078540">
    <property type="component" value="Unassembled WGS sequence"/>
</dbReference>
<gene>
    <name evidence="2" type="ORF">ALC53_11464</name>
</gene>
<evidence type="ECO:0000256" key="1">
    <source>
        <dbReference type="SAM" id="MobiDB-lite"/>
    </source>
</evidence>
<organism evidence="2 3">
    <name type="scientific">Atta colombica</name>
    <dbReference type="NCBI Taxonomy" id="520822"/>
    <lineage>
        <taxon>Eukaryota</taxon>
        <taxon>Metazoa</taxon>
        <taxon>Ecdysozoa</taxon>
        <taxon>Arthropoda</taxon>
        <taxon>Hexapoda</taxon>
        <taxon>Insecta</taxon>
        <taxon>Pterygota</taxon>
        <taxon>Neoptera</taxon>
        <taxon>Endopterygota</taxon>
        <taxon>Hymenoptera</taxon>
        <taxon>Apocrita</taxon>
        <taxon>Aculeata</taxon>
        <taxon>Formicoidea</taxon>
        <taxon>Formicidae</taxon>
        <taxon>Myrmicinae</taxon>
        <taxon>Atta</taxon>
    </lineage>
</organism>
<sequence>MTKQPTTMRQLRERGQGEGRMKKRIRGMTFASRGEKERKRKREDEMDAVECASGKMVQAREKHCIDITERINEEGGGLFRACGNSFVRKTKGDARDI</sequence>